<dbReference type="Proteomes" id="UP000308802">
    <property type="component" value="Unassembled WGS sequence"/>
</dbReference>
<keyword evidence="2 7" id="KW-0812">Transmembrane</keyword>
<proteinExistence type="inferred from homology"/>
<evidence type="ECO:0000313" key="12">
    <source>
        <dbReference type="Proteomes" id="UP000308802"/>
    </source>
</evidence>
<name>A0A4S8ZQY0_AURPU</name>
<evidence type="ECO:0000259" key="8">
    <source>
        <dbReference type="Pfam" id="PF20684"/>
    </source>
</evidence>
<protein>
    <recommendedName>
        <fullName evidence="8">Rhodopsin domain-containing protein</fullName>
    </recommendedName>
</protein>
<dbReference type="EMBL" id="QZAR01000369">
    <property type="protein sequence ID" value="THW82361.1"/>
    <property type="molecule type" value="Genomic_DNA"/>
</dbReference>
<dbReference type="InterPro" id="IPR049326">
    <property type="entry name" value="Rhodopsin_dom_fungi"/>
</dbReference>
<evidence type="ECO:0000256" key="7">
    <source>
        <dbReference type="SAM" id="Phobius"/>
    </source>
</evidence>
<feature type="region of interest" description="Disordered" evidence="6">
    <location>
        <begin position="372"/>
        <end position="419"/>
    </location>
</feature>
<evidence type="ECO:0000256" key="2">
    <source>
        <dbReference type="ARBA" id="ARBA00022692"/>
    </source>
</evidence>
<feature type="region of interest" description="Disordered" evidence="6">
    <location>
        <begin position="319"/>
        <end position="352"/>
    </location>
</feature>
<dbReference type="Pfam" id="PF20684">
    <property type="entry name" value="Fung_rhodopsin"/>
    <property type="match status" value="1"/>
</dbReference>
<feature type="transmembrane region" description="Helical" evidence="7">
    <location>
        <begin position="171"/>
        <end position="193"/>
    </location>
</feature>
<gene>
    <name evidence="10" type="ORF">D6D15_10241</name>
    <name evidence="9" type="ORF">D6D19_08838</name>
</gene>
<dbReference type="AlphaFoldDB" id="A0A4S8ZQY0"/>
<dbReference type="InterPro" id="IPR052337">
    <property type="entry name" value="SAT4-like"/>
</dbReference>
<comment type="caution">
    <text evidence="9">The sequence shown here is derived from an EMBL/GenBank/DDBJ whole genome shotgun (WGS) entry which is preliminary data.</text>
</comment>
<feature type="transmembrane region" description="Helical" evidence="7">
    <location>
        <begin position="56"/>
        <end position="80"/>
    </location>
</feature>
<dbReference type="GO" id="GO:0016020">
    <property type="term" value="C:membrane"/>
    <property type="evidence" value="ECO:0007669"/>
    <property type="project" value="UniProtKB-SubCell"/>
</dbReference>
<reference evidence="11 12" key="1">
    <citation type="submission" date="2018-10" db="EMBL/GenBank/DDBJ databases">
        <title>Fifty Aureobasidium pullulans genomes reveal a recombining polyextremotolerant generalist.</title>
        <authorList>
            <person name="Gostincar C."/>
            <person name="Turk M."/>
            <person name="Zajc J."/>
            <person name="Gunde-Cimerman N."/>
        </authorList>
    </citation>
    <scope>NUCLEOTIDE SEQUENCE [LARGE SCALE GENOMIC DNA]</scope>
    <source>
        <strain evidence="10 11">EXF-10507</strain>
        <strain evidence="9 12">EXF-10659</strain>
    </source>
</reference>
<sequence length="419" mass="45681">MIIRKTIRQGRYYPCTASFVFEIECISQLSTLSMSAPPYTLGWVHNLETAPASSDARGIIALAVVFPLVAVLCVGFKFTIRLRTIGSVGWDDVALAISCGLNIGYSATAIYQTKWGLGLNAADFPPENAVPFSRTQFAGGPLYCLTVLGFKLSLLISYLRVAGFNRTYATIVWIVIVSVVISQIIFTILLSAGCRPIAKQWDPSIPGKCINALPAYFALGGTSLGWDLIIIILPFPILRRLQLDWQRKVALLAVFSLGFFVTIVQAIRLTSIAKLATYTDSKGSIQWSAVEINLGVVVACVPTFGPLVKRFGQKVSRGSRSKVSRLANSSRRKTNESRSRLPADMSRSWKGPTVAEDEIELWTSTNRIVGGASRIQSSATGSGDDDDGKQSASQSVHEQQIRVQRDVTVRMDDGGIQHV</sequence>
<dbReference type="PANTHER" id="PTHR33048">
    <property type="entry name" value="PTH11-LIKE INTEGRAL MEMBRANE PROTEIN (AFU_ORTHOLOGUE AFUA_5G11245)"/>
    <property type="match status" value="1"/>
</dbReference>
<evidence type="ECO:0000256" key="5">
    <source>
        <dbReference type="ARBA" id="ARBA00038359"/>
    </source>
</evidence>
<keyword evidence="4 7" id="KW-0472">Membrane</keyword>
<accession>A0A4S8ZQY0</accession>
<feature type="domain" description="Rhodopsin" evidence="8">
    <location>
        <begin position="77"/>
        <end position="310"/>
    </location>
</feature>
<evidence type="ECO:0000256" key="4">
    <source>
        <dbReference type="ARBA" id="ARBA00023136"/>
    </source>
</evidence>
<feature type="transmembrane region" description="Helical" evidence="7">
    <location>
        <begin position="92"/>
        <end position="111"/>
    </location>
</feature>
<keyword evidence="3 7" id="KW-1133">Transmembrane helix</keyword>
<dbReference type="PANTHER" id="PTHR33048:SF64">
    <property type="entry name" value="INTEGRAL MEMBRANE PROTEIN"/>
    <property type="match status" value="1"/>
</dbReference>
<comment type="subcellular location">
    <subcellularLocation>
        <location evidence="1">Membrane</location>
        <topology evidence="1">Multi-pass membrane protein</topology>
    </subcellularLocation>
</comment>
<dbReference type="Proteomes" id="UP000304928">
    <property type="component" value="Unassembled WGS sequence"/>
</dbReference>
<feature type="transmembrane region" description="Helical" evidence="7">
    <location>
        <begin position="12"/>
        <end position="36"/>
    </location>
</feature>
<feature type="transmembrane region" description="Helical" evidence="7">
    <location>
        <begin position="213"/>
        <end position="237"/>
    </location>
</feature>
<evidence type="ECO:0000256" key="3">
    <source>
        <dbReference type="ARBA" id="ARBA00022989"/>
    </source>
</evidence>
<feature type="transmembrane region" description="Helical" evidence="7">
    <location>
        <begin position="140"/>
        <end position="159"/>
    </location>
</feature>
<dbReference type="EMBL" id="QZAO01000439">
    <property type="protein sequence ID" value="THW68662.1"/>
    <property type="molecule type" value="Genomic_DNA"/>
</dbReference>
<evidence type="ECO:0000313" key="11">
    <source>
        <dbReference type="Proteomes" id="UP000304928"/>
    </source>
</evidence>
<evidence type="ECO:0000313" key="9">
    <source>
        <dbReference type="EMBL" id="THW68662.1"/>
    </source>
</evidence>
<evidence type="ECO:0000256" key="1">
    <source>
        <dbReference type="ARBA" id="ARBA00004141"/>
    </source>
</evidence>
<evidence type="ECO:0000256" key="6">
    <source>
        <dbReference type="SAM" id="MobiDB-lite"/>
    </source>
</evidence>
<feature type="transmembrane region" description="Helical" evidence="7">
    <location>
        <begin position="249"/>
        <end position="267"/>
    </location>
</feature>
<evidence type="ECO:0000313" key="10">
    <source>
        <dbReference type="EMBL" id="THW82361.1"/>
    </source>
</evidence>
<feature type="transmembrane region" description="Helical" evidence="7">
    <location>
        <begin position="287"/>
        <end position="308"/>
    </location>
</feature>
<comment type="similarity">
    <text evidence="5">Belongs to the SAT4 family.</text>
</comment>
<feature type="compositionally biased region" description="Basic and acidic residues" evidence="6">
    <location>
        <begin position="399"/>
        <end position="419"/>
    </location>
</feature>
<organism evidence="9 12">
    <name type="scientific">Aureobasidium pullulans</name>
    <name type="common">Black yeast</name>
    <name type="synonym">Pullularia pullulans</name>
    <dbReference type="NCBI Taxonomy" id="5580"/>
    <lineage>
        <taxon>Eukaryota</taxon>
        <taxon>Fungi</taxon>
        <taxon>Dikarya</taxon>
        <taxon>Ascomycota</taxon>
        <taxon>Pezizomycotina</taxon>
        <taxon>Dothideomycetes</taxon>
        <taxon>Dothideomycetidae</taxon>
        <taxon>Dothideales</taxon>
        <taxon>Saccotheciaceae</taxon>
        <taxon>Aureobasidium</taxon>
    </lineage>
</organism>